<dbReference type="RefSeq" id="YP_009478302.1">
    <property type="nucleotide sequence ID" value="NC_037480.1"/>
</dbReference>
<keyword evidence="4" id="KW-0694">RNA-binding</keyword>
<comment type="subcellular location">
    <subcellularLocation>
        <location evidence="4">Plastid</location>
        <location evidence="4">Chloroplast</location>
    </subcellularLocation>
</comment>
<dbReference type="GeneID" id="36676080"/>
<dbReference type="GO" id="GO:1990904">
    <property type="term" value="C:ribonucleoprotein complex"/>
    <property type="evidence" value="ECO:0007669"/>
    <property type="project" value="UniProtKB-KW"/>
</dbReference>
<keyword evidence="2 4" id="KW-0689">Ribosomal protein</keyword>
<proteinExistence type="inferred from homology"/>
<dbReference type="Pfam" id="PF00411">
    <property type="entry name" value="Ribosomal_S11"/>
    <property type="match status" value="1"/>
</dbReference>
<dbReference type="GO" id="GO:0006412">
    <property type="term" value="P:translation"/>
    <property type="evidence" value="ECO:0007669"/>
    <property type="project" value="UniProtKB-UniRule"/>
</dbReference>
<keyword evidence="3 4" id="KW-0687">Ribonucleoprotein</keyword>
<dbReference type="PANTHER" id="PTHR11759">
    <property type="entry name" value="40S RIBOSOMAL PROTEIN S14/30S RIBOSOMAL PROTEIN S11"/>
    <property type="match status" value="1"/>
</dbReference>
<evidence type="ECO:0000256" key="3">
    <source>
        <dbReference type="ARBA" id="ARBA00023274"/>
    </source>
</evidence>
<comment type="subunit">
    <text evidence="4">Part of the 30S ribosomal subunit.</text>
</comment>
<dbReference type="GO" id="GO:0005840">
    <property type="term" value="C:ribosome"/>
    <property type="evidence" value="ECO:0007669"/>
    <property type="project" value="UniProtKB-KW"/>
</dbReference>
<dbReference type="InterPro" id="IPR036967">
    <property type="entry name" value="Ribosomal_uS11_sf"/>
</dbReference>
<keyword evidence="4" id="KW-0699">rRNA-binding</keyword>
<accession>A0A2Z6BEQ6</accession>
<keyword evidence="5" id="KW-0934">Plastid</keyword>
<dbReference type="SUPFAM" id="SSF53137">
    <property type="entry name" value="Translational machinery components"/>
    <property type="match status" value="1"/>
</dbReference>
<dbReference type="PIRSF" id="PIRSF002131">
    <property type="entry name" value="Ribosomal_S11"/>
    <property type="match status" value="1"/>
</dbReference>
<name>A0A2Z6BEQ6_9CHLO</name>
<dbReference type="GO" id="GO:0019843">
    <property type="term" value="F:rRNA binding"/>
    <property type="evidence" value="ECO:0007669"/>
    <property type="project" value="UniProtKB-UniRule"/>
</dbReference>
<evidence type="ECO:0000256" key="4">
    <source>
        <dbReference type="HAMAP-Rule" id="MF_01310"/>
    </source>
</evidence>
<protein>
    <recommendedName>
        <fullName evidence="4">Small ribosomal subunit protein uS11c</fullName>
    </recommendedName>
</protein>
<keyword evidence="5" id="KW-0150">Chloroplast</keyword>
<sequence>MRKKKKKLFKNPPSKRRFIFAFASIVASFNNTLISISDLKGNVLASSSSGRCGFRGTRKKTPGGAKYAAENAARVAKSYGIKFIFVNLKGVGAGREAALRGLRGSGLYIMSIFDTTPVLHNGCRPPKPRRL</sequence>
<gene>
    <name evidence="4 5" type="primary">rps11</name>
</gene>
<dbReference type="InterPro" id="IPR001971">
    <property type="entry name" value="Ribosomal_uS11"/>
</dbReference>
<reference evidence="5" key="1">
    <citation type="journal article" date="2018" name="Sci. Rep.">
        <title>Multiple losses of photosynthesis and convergent reductive genome evolution in the colourless green algae Prototheca.</title>
        <authorList>
            <person name="Suzuki S."/>
            <person name="Endoh R."/>
            <person name="Manabe R.I."/>
            <person name="Ohkuma M."/>
            <person name="Hirakawa Y."/>
        </authorList>
    </citation>
    <scope>NUCLEOTIDE SEQUENCE</scope>
    <source>
        <strain evidence="5">JCM 15793</strain>
    </source>
</reference>
<comment type="similarity">
    <text evidence="1 4">Belongs to the universal ribosomal protein uS11 family.</text>
</comment>
<evidence type="ECO:0000256" key="1">
    <source>
        <dbReference type="ARBA" id="ARBA00006194"/>
    </source>
</evidence>
<evidence type="ECO:0000256" key="2">
    <source>
        <dbReference type="ARBA" id="ARBA00022980"/>
    </source>
</evidence>
<dbReference type="HAMAP" id="MF_01310">
    <property type="entry name" value="Ribosomal_uS11"/>
    <property type="match status" value="1"/>
</dbReference>
<dbReference type="Gene3D" id="3.30.420.80">
    <property type="entry name" value="Ribosomal protein S11"/>
    <property type="match status" value="1"/>
</dbReference>
<dbReference type="AlphaFoldDB" id="A0A2Z6BEQ6"/>
<evidence type="ECO:0000313" key="5">
    <source>
        <dbReference type="EMBL" id="BBD20209.1"/>
    </source>
</evidence>
<dbReference type="GO" id="GO:0009507">
    <property type="term" value="C:chloroplast"/>
    <property type="evidence" value="ECO:0007669"/>
    <property type="project" value="UniProtKB-SubCell"/>
</dbReference>
<dbReference type="NCBIfam" id="NF003698">
    <property type="entry name" value="PRK05309.1"/>
    <property type="match status" value="1"/>
</dbReference>
<dbReference type="EMBL" id="AP018373">
    <property type="protein sequence ID" value="BBD20209.1"/>
    <property type="molecule type" value="Genomic_DNA"/>
</dbReference>
<geneLocation type="chloroplast" evidence="5"/>
<dbReference type="GO" id="GO:0003735">
    <property type="term" value="F:structural constituent of ribosome"/>
    <property type="evidence" value="ECO:0007669"/>
    <property type="project" value="InterPro"/>
</dbReference>
<organism evidence="5">
    <name type="scientific">Prototheca cutis</name>
    <dbReference type="NCBI Taxonomy" id="575411"/>
    <lineage>
        <taxon>Eukaryota</taxon>
        <taxon>Viridiplantae</taxon>
        <taxon>Chlorophyta</taxon>
        <taxon>core chlorophytes</taxon>
        <taxon>Trebouxiophyceae</taxon>
        <taxon>Chlorellales</taxon>
        <taxon>Chlorellaceae</taxon>
        <taxon>Prototheca</taxon>
    </lineage>
</organism>